<evidence type="ECO:0000313" key="3">
    <source>
        <dbReference type="WBParaSite" id="jg16764"/>
    </source>
</evidence>
<dbReference type="AlphaFoldDB" id="A0A915D760"/>
<feature type="region of interest" description="Disordered" evidence="1">
    <location>
        <begin position="12"/>
        <end position="32"/>
    </location>
</feature>
<dbReference type="Proteomes" id="UP000887574">
    <property type="component" value="Unplaced"/>
</dbReference>
<name>A0A915D760_9BILA</name>
<sequence length="114" mass="12690">MHSNSETFFRLHSSPDGECHNIQPSTSPSGTSLYRLCGPPKPHYWKNVRQEALPLTSLSPINIEGDLLMVDQIKGRSKKVDPTTVQPIHLEILRLIRLGAHLASLPQSCSNHSK</sequence>
<evidence type="ECO:0000313" key="2">
    <source>
        <dbReference type="Proteomes" id="UP000887574"/>
    </source>
</evidence>
<reference evidence="3" key="1">
    <citation type="submission" date="2022-11" db="UniProtKB">
        <authorList>
            <consortium name="WormBaseParasite"/>
        </authorList>
    </citation>
    <scope>IDENTIFICATION</scope>
</reference>
<dbReference type="WBParaSite" id="jg16764">
    <property type="protein sequence ID" value="jg16764"/>
    <property type="gene ID" value="jg16764"/>
</dbReference>
<accession>A0A915D760</accession>
<proteinExistence type="predicted"/>
<organism evidence="2 3">
    <name type="scientific">Ditylenchus dipsaci</name>
    <dbReference type="NCBI Taxonomy" id="166011"/>
    <lineage>
        <taxon>Eukaryota</taxon>
        <taxon>Metazoa</taxon>
        <taxon>Ecdysozoa</taxon>
        <taxon>Nematoda</taxon>
        <taxon>Chromadorea</taxon>
        <taxon>Rhabditida</taxon>
        <taxon>Tylenchina</taxon>
        <taxon>Tylenchomorpha</taxon>
        <taxon>Sphaerularioidea</taxon>
        <taxon>Anguinidae</taxon>
        <taxon>Anguininae</taxon>
        <taxon>Ditylenchus</taxon>
    </lineage>
</organism>
<feature type="compositionally biased region" description="Polar residues" evidence="1">
    <location>
        <begin position="22"/>
        <end position="32"/>
    </location>
</feature>
<evidence type="ECO:0000256" key="1">
    <source>
        <dbReference type="SAM" id="MobiDB-lite"/>
    </source>
</evidence>
<keyword evidence="2" id="KW-1185">Reference proteome</keyword>
<protein>
    <submittedName>
        <fullName evidence="3">Uncharacterized protein</fullName>
    </submittedName>
</protein>